<evidence type="ECO:0000313" key="2">
    <source>
        <dbReference type="EMBL" id="TKT88176.1"/>
    </source>
</evidence>
<comment type="caution">
    <text evidence="2">The sequence shown here is derived from an EMBL/GenBank/DDBJ whole genome shotgun (WGS) entry which is preliminary data.</text>
</comment>
<name>A0A4U6CV74_9BACT</name>
<protein>
    <submittedName>
        <fullName evidence="2">DUF4468 domain-containing protein</fullName>
    </submittedName>
</protein>
<dbReference type="EMBL" id="SZVO01000016">
    <property type="protein sequence ID" value="TKT88176.1"/>
    <property type="molecule type" value="Genomic_DNA"/>
</dbReference>
<dbReference type="OrthoDB" id="952829at2"/>
<accession>A0A4U6CV74</accession>
<keyword evidence="3" id="KW-1185">Reference proteome</keyword>
<proteinExistence type="predicted"/>
<dbReference type="Proteomes" id="UP000304900">
    <property type="component" value="Unassembled WGS sequence"/>
</dbReference>
<dbReference type="Pfam" id="PF14730">
    <property type="entry name" value="DUF4468"/>
    <property type="match status" value="1"/>
</dbReference>
<evidence type="ECO:0000313" key="3">
    <source>
        <dbReference type="Proteomes" id="UP000304900"/>
    </source>
</evidence>
<evidence type="ECO:0000259" key="1">
    <source>
        <dbReference type="Pfam" id="PF14730"/>
    </source>
</evidence>
<dbReference type="Gene3D" id="3.30.530.80">
    <property type="match status" value="1"/>
</dbReference>
<organism evidence="2 3">
    <name type="scientific">Dyadobacter frigoris</name>
    <dbReference type="NCBI Taxonomy" id="2576211"/>
    <lineage>
        <taxon>Bacteria</taxon>
        <taxon>Pseudomonadati</taxon>
        <taxon>Bacteroidota</taxon>
        <taxon>Cytophagia</taxon>
        <taxon>Cytophagales</taxon>
        <taxon>Spirosomataceae</taxon>
        <taxon>Dyadobacter</taxon>
    </lineage>
</organism>
<gene>
    <name evidence="2" type="ORF">FDK13_27780</name>
</gene>
<dbReference type="InterPro" id="IPR027823">
    <property type="entry name" value="DUF4468"/>
</dbReference>
<reference evidence="2 3" key="1">
    <citation type="submission" date="2019-05" db="EMBL/GenBank/DDBJ databases">
        <title>Dyadobacter AR-3-8 sp. nov., isolated from arctic soil.</title>
        <authorList>
            <person name="Chaudhary D.K."/>
        </authorList>
    </citation>
    <scope>NUCLEOTIDE SEQUENCE [LARGE SCALE GENOMIC DNA]</scope>
    <source>
        <strain evidence="2 3">AR-3-8</strain>
    </source>
</reference>
<feature type="domain" description="DUF4468" evidence="1">
    <location>
        <begin position="41"/>
        <end position="116"/>
    </location>
</feature>
<dbReference type="AlphaFoldDB" id="A0A4U6CV74"/>
<sequence>MLFVKKVQFLFVILFLVSFCSFGQDGYLRLDNQKKIVYTDVATLEKSKDVLFQNAQKWVVKTFGNYENAVASENKQSGKLVLKSYTPLSSPSFEYLRYTMTVDCEDNKYRVTINEVEGISKSQSVTPLGKKQNDEILEKEILLKTESGRKKKSIAEESLNQAKTDNDQINQAMYSLLASLKLVMSADSDL</sequence>